<reference evidence="3 4" key="2">
    <citation type="submission" date="2018-06" db="EMBL/GenBank/DDBJ databases">
        <title>Metagenomic assembly of (sub)arctic Cyanobacteria and their associated microbiome from non-axenic cultures.</title>
        <authorList>
            <person name="Baurain D."/>
        </authorList>
    </citation>
    <scope>NUCLEOTIDE SEQUENCE [LARGE SCALE GENOMIC DNA]</scope>
    <source>
        <strain evidence="3">ULC129bin1</strain>
    </source>
</reference>
<dbReference type="Pfam" id="PF11285">
    <property type="entry name" value="DUF3086"/>
    <property type="match status" value="1"/>
</dbReference>
<evidence type="ECO:0000313" key="3">
    <source>
        <dbReference type="EMBL" id="PZO15744.1"/>
    </source>
</evidence>
<keyword evidence="1" id="KW-0175">Coiled coil</keyword>
<evidence type="ECO:0000256" key="2">
    <source>
        <dbReference type="SAM" id="MobiDB-lite"/>
    </source>
</evidence>
<feature type="compositionally biased region" description="Low complexity" evidence="2">
    <location>
        <begin position="51"/>
        <end position="63"/>
    </location>
</feature>
<evidence type="ECO:0000256" key="1">
    <source>
        <dbReference type="SAM" id="Coils"/>
    </source>
</evidence>
<feature type="compositionally biased region" description="Polar residues" evidence="2">
    <location>
        <begin position="8"/>
        <end position="26"/>
    </location>
</feature>
<evidence type="ECO:0000313" key="4">
    <source>
        <dbReference type="Proteomes" id="UP000249354"/>
    </source>
</evidence>
<gene>
    <name evidence="3" type="ORF">DCF25_13220</name>
</gene>
<accession>A0A2W4U6R1</accession>
<reference evidence="4" key="1">
    <citation type="submission" date="2018-04" db="EMBL/GenBank/DDBJ databases">
        <authorList>
            <person name="Cornet L."/>
        </authorList>
    </citation>
    <scope>NUCLEOTIDE SEQUENCE [LARGE SCALE GENOMIC DNA]</scope>
</reference>
<protein>
    <submittedName>
        <fullName evidence="3">DUF3086 domain-containing protein</fullName>
    </submittedName>
</protein>
<proteinExistence type="predicted"/>
<feature type="coiled-coil region" evidence="1">
    <location>
        <begin position="70"/>
        <end position="111"/>
    </location>
</feature>
<organism evidence="3 4">
    <name type="scientific">Leptolyngbya foveolarum</name>
    <dbReference type="NCBI Taxonomy" id="47253"/>
    <lineage>
        <taxon>Bacteria</taxon>
        <taxon>Bacillati</taxon>
        <taxon>Cyanobacteriota</taxon>
        <taxon>Cyanophyceae</taxon>
        <taxon>Leptolyngbyales</taxon>
        <taxon>Leptolyngbyaceae</taxon>
        <taxon>Leptolyngbya group</taxon>
        <taxon>Leptolyngbya</taxon>
    </lineage>
</organism>
<dbReference type="AlphaFoldDB" id="A0A2W4U6R1"/>
<feature type="region of interest" description="Disordered" evidence="2">
    <location>
        <begin position="1"/>
        <end position="63"/>
    </location>
</feature>
<name>A0A2W4U6R1_9CYAN</name>
<dbReference type="Proteomes" id="UP000249354">
    <property type="component" value="Unassembled WGS sequence"/>
</dbReference>
<sequence length="353" mass="39271">MPPEDPTAPNNSAADSGISTGESGSSKPRPLGLQRSDRGSEISSSGFKRASTGLSGRSSDSLSGAQADVAQMVRQGLQELDAQRRELQREIEQLERRKERLETEMRTNFAGASQDIAIRVQGFKNYLVGSLQDLATAAEEIDWVPSPSAAASVESSAPVTSELNDEEIIPLAAQRFAEQRDRIHSQLDQYRTRPDYYGPPWQLRRTFEPIHAERTSSWFFNQSGRGSIKSVGTRLQNVLVASATISCLYSIYGQRLCVLVLATTPERLGEWRRWLQDCLGIDRADFGSNRGVMLFEASEPMAQRAERLLESGRIPFLIMDEAEDKVSLSLLQFPLWLGFAPDPANPSTDYDYY</sequence>
<comment type="caution">
    <text evidence="3">The sequence shown here is derived from an EMBL/GenBank/DDBJ whole genome shotgun (WGS) entry which is preliminary data.</text>
</comment>
<dbReference type="EMBL" id="QBMC01000088">
    <property type="protein sequence ID" value="PZO15744.1"/>
    <property type="molecule type" value="Genomic_DNA"/>
</dbReference>
<dbReference type="InterPro" id="IPR021437">
    <property type="entry name" value="DUF3086"/>
</dbReference>